<sequence>MTDKPPKRLRRFLHYKAAEMPQQRSGSMWRGILCNAYWAWYSKTGTGPEHHPVASPIVNSLLESPTWEPKVHMAIYLVRKVSHEEASQDRSHASATPGDELLALRVLEPPLWIEGLMGRREVCTACGMWYKKGVLL</sequence>
<name>N1QV30_AEGTA</name>
<reference evidence="1" key="1">
    <citation type="submission" date="2015-06" db="UniProtKB">
        <authorList>
            <consortium name="EnsemblPlants"/>
        </authorList>
    </citation>
    <scope>IDENTIFICATION</scope>
</reference>
<proteinExistence type="predicted"/>
<dbReference type="EnsemblPlants" id="EMT13901">
    <property type="protein sequence ID" value="EMT13901"/>
    <property type="gene ID" value="F775_03967"/>
</dbReference>
<protein>
    <recommendedName>
        <fullName evidence="2">GATA-type domain-containing protein</fullName>
    </recommendedName>
</protein>
<evidence type="ECO:0008006" key="2">
    <source>
        <dbReference type="Google" id="ProtNLM"/>
    </source>
</evidence>
<dbReference type="ExpressionAtlas" id="N1QV30">
    <property type="expression patterns" value="baseline"/>
</dbReference>
<evidence type="ECO:0000313" key="1">
    <source>
        <dbReference type="EnsemblPlants" id="EMT13901"/>
    </source>
</evidence>
<accession>N1QV30</accession>
<organism evidence="1">
    <name type="scientific">Aegilops tauschii</name>
    <name type="common">Tausch's goatgrass</name>
    <name type="synonym">Aegilops squarrosa</name>
    <dbReference type="NCBI Taxonomy" id="37682"/>
    <lineage>
        <taxon>Eukaryota</taxon>
        <taxon>Viridiplantae</taxon>
        <taxon>Streptophyta</taxon>
        <taxon>Embryophyta</taxon>
        <taxon>Tracheophyta</taxon>
        <taxon>Spermatophyta</taxon>
        <taxon>Magnoliopsida</taxon>
        <taxon>Liliopsida</taxon>
        <taxon>Poales</taxon>
        <taxon>Poaceae</taxon>
        <taxon>BOP clade</taxon>
        <taxon>Pooideae</taxon>
        <taxon>Triticodae</taxon>
        <taxon>Triticeae</taxon>
        <taxon>Triticinae</taxon>
        <taxon>Aegilops</taxon>
    </lineage>
</organism>
<dbReference type="AlphaFoldDB" id="N1QV30"/>